<feature type="domain" description="ATP synthase F1 complex delta/epsilon subunit N-terminal" evidence="1">
    <location>
        <begin position="5"/>
        <end position="82"/>
    </location>
</feature>
<dbReference type="GO" id="GO:0015986">
    <property type="term" value="P:proton motive force-driven ATP synthesis"/>
    <property type="evidence" value="ECO:0007669"/>
    <property type="project" value="InterPro"/>
</dbReference>
<evidence type="ECO:0000313" key="4">
    <source>
        <dbReference type="Proteomes" id="UP001059822"/>
    </source>
</evidence>
<dbReference type="EMBL" id="CP089285">
    <property type="protein sequence ID" value="UTO56374.1"/>
    <property type="molecule type" value="Genomic_DNA"/>
</dbReference>
<evidence type="ECO:0000259" key="1">
    <source>
        <dbReference type="Pfam" id="PF02823"/>
    </source>
</evidence>
<evidence type="ECO:0000313" key="3">
    <source>
        <dbReference type="EMBL" id="UTO56374.1"/>
    </source>
</evidence>
<dbReference type="Proteomes" id="UP001059985">
    <property type="component" value="Chromosome"/>
</dbReference>
<dbReference type="Pfam" id="PF02823">
    <property type="entry name" value="ATP-synt_DE_N"/>
    <property type="match status" value="1"/>
</dbReference>
<dbReference type="InterPro" id="IPR020546">
    <property type="entry name" value="ATP_synth_F1_dsu/esu_N"/>
</dbReference>
<evidence type="ECO:0000313" key="2">
    <source>
        <dbReference type="EMBL" id="UTO55454.1"/>
    </source>
</evidence>
<keyword evidence="5" id="KW-1185">Reference proteome</keyword>
<dbReference type="EMBL" id="CP089286">
    <property type="protein sequence ID" value="UTO55454.1"/>
    <property type="molecule type" value="Genomic_DNA"/>
</dbReference>
<dbReference type="AlphaFoldDB" id="A0A9Q9C0L3"/>
<reference evidence="2" key="1">
    <citation type="journal article" date="2022" name="Microorganisms">
        <title>Assembly and Comparison of Ca. Neoehrlichia mikurensis Genomes.</title>
        <authorList>
            <person name="Azagi T."/>
            <person name="Dirks R.P."/>
            <person name="Yebra-Pimentel E.S."/>
            <person name="Schaap P.J."/>
            <person name="Koehorst J.J."/>
            <person name="Esser H.J."/>
            <person name="Sprong H."/>
        </authorList>
    </citation>
    <scope>NUCLEOTIDE SEQUENCE</scope>
    <source>
        <strain evidence="3">18-2804</strain>
        <strain evidence="2">18-2837</strain>
    </source>
</reference>
<gene>
    <name evidence="3" type="ORF">LUA81_04745</name>
    <name evidence="2" type="ORF">LUA82_04800</name>
</gene>
<protein>
    <recommendedName>
        <fullName evidence="1">ATP synthase F1 complex delta/epsilon subunit N-terminal domain-containing protein</fullName>
    </recommendedName>
</protein>
<proteinExistence type="predicted"/>
<evidence type="ECO:0000313" key="5">
    <source>
        <dbReference type="Proteomes" id="UP001059985"/>
    </source>
</evidence>
<organism evidence="2 4">
    <name type="scientific">Neoehrlichia mikurensis</name>
    <dbReference type="NCBI Taxonomy" id="89586"/>
    <lineage>
        <taxon>Bacteria</taxon>
        <taxon>Pseudomonadati</taxon>
        <taxon>Pseudomonadota</taxon>
        <taxon>Alphaproteobacteria</taxon>
        <taxon>Rickettsiales</taxon>
        <taxon>Anaplasmataceae</taxon>
        <taxon>Candidatus Neoehrlichia</taxon>
    </lineage>
</organism>
<dbReference type="RefSeq" id="WP_218194012.1">
    <property type="nucleotide sequence ID" value="NZ_CP054597.1"/>
</dbReference>
<dbReference type="Proteomes" id="UP001059822">
    <property type="component" value="Chromosome"/>
</dbReference>
<name>A0A9Q9C0L3_9RICK</name>
<accession>A0A9Q9C0L3</accession>
<sequence length="135" mass="15298">MQSITVKFTTPDCEIIFDNIYSLSTSTNNGKLVIMPNHEKFIMNLCPGFVILNDIFNVTTNVIAASAILSVYDNMCNIVADIAFVYNKSNIKRLKEIKNLFEDNIPNVIDNKLLFNILSQDLKFINKVLNCENIS</sequence>